<name>A0A6J6DHX3_9ZZZZ</name>
<dbReference type="EMBL" id="CAEZTI010000088">
    <property type="protein sequence ID" value="CAB4563650.1"/>
    <property type="molecule type" value="Genomic_DNA"/>
</dbReference>
<sequence>MNPPPVGRRLSAIAASISVLASLVVLAIAVPKGISEYSEPVDNEVTPIVGVKNSTTAPVYTVQSGSKTSTAISLGDRLWLAALETVSEDVATQIVFPDGSTSSVTMYEAMEDIGVAILESPDASNSGPALATNDFINPQDSKDLSKFMAVDAFDDNQTVLGPSYTTKQLEHHHDLPISNPECLNGTALLMNGTTINGIIVHLQHRAIVLGTSSIARIMNLVTSH</sequence>
<evidence type="ECO:0000313" key="1">
    <source>
        <dbReference type="EMBL" id="CAB4563650.1"/>
    </source>
</evidence>
<organism evidence="1">
    <name type="scientific">freshwater metagenome</name>
    <dbReference type="NCBI Taxonomy" id="449393"/>
    <lineage>
        <taxon>unclassified sequences</taxon>
        <taxon>metagenomes</taxon>
        <taxon>ecological metagenomes</taxon>
    </lineage>
</organism>
<accession>A0A6J6DHX3</accession>
<reference evidence="1" key="1">
    <citation type="submission" date="2020-05" db="EMBL/GenBank/DDBJ databases">
        <authorList>
            <person name="Chiriac C."/>
            <person name="Salcher M."/>
            <person name="Ghai R."/>
            <person name="Kavagutti S V."/>
        </authorList>
    </citation>
    <scope>NUCLEOTIDE SEQUENCE</scope>
</reference>
<proteinExistence type="predicted"/>
<dbReference type="AlphaFoldDB" id="A0A6J6DHX3"/>
<protein>
    <submittedName>
        <fullName evidence="1">Unannotated protein</fullName>
    </submittedName>
</protein>
<gene>
    <name evidence="1" type="ORF">UFOPK1619_00535</name>
</gene>